<dbReference type="PATRIC" id="fig|213585.10.peg.2290"/>
<dbReference type="EMBL" id="CP009512">
    <property type="protein sequence ID" value="AKB64991.1"/>
    <property type="molecule type" value="Genomic_DNA"/>
</dbReference>
<dbReference type="RefSeq" id="WP_011034821.1">
    <property type="nucleotide sequence ID" value="NZ_CP009512.1"/>
</dbReference>
<accession>A0A0E3LUB7</accession>
<dbReference type="AlphaFoldDB" id="A0A0E3LUB7"/>
<name>A0A0E3LUB7_METMZ</name>
<dbReference type="PANTHER" id="PTHR33930">
    <property type="entry name" value="ALKYL HYDROPEROXIDE REDUCTASE AHPD"/>
    <property type="match status" value="1"/>
</dbReference>
<dbReference type="HOGENOM" id="CLU_137228_5_1_2"/>
<proteinExistence type="predicted"/>
<dbReference type="Pfam" id="PF02627">
    <property type="entry name" value="CMD"/>
    <property type="match status" value="1"/>
</dbReference>
<sequence>MGKNLKGDDKLSENPLQVIMDKDPEFFKLLESTRGLAFSEDGMPMKYKLLIAMSLDAANGAVDGVKVLAIQAMQAGATKEEVLEALRITQYIFGVGSVYTAARALNDVL</sequence>
<dbReference type="SUPFAM" id="SSF69118">
    <property type="entry name" value="AhpD-like"/>
    <property type="match status" value="1"/>
</dbReference>
<protein>
    <submittedName>
        <fullName evidence="2">4-carboxymuconolactone decarboxylase</fullName>
    </submittedName>
</protein>
<feature type="domain" description="Carboxymuconolactone decarboxylase-like" evidence="1">
    <location>
        <begin position="24"/>
        <end position="106"/>
    </location>
</feature>
<dbReference type="GeneID" id="24851424"/>
<evidence type="ECO:0000313" key="2">
    <source>
        <dbReference type="EMBL" id="AKB64991.1"/>
    </source>
</evidence>
<gene>
    <name evidence="2" type="ORF">MSMAS_1795</name>
</gene>
<dbReference type="Proteomes" id="UP000033097">
    <property type="component" value="Chromosome"/>
</dbReference>
<dbReference type="InterPro" id="IPR029032">
    <property type="entry name" value="AhpD-like"/>
</dbReference>
<organism evidence="2 3">
    <name type="scientific">Methanosarcina mazei S-6</name>
    <dbReference type="NCBI Taxonomy" id="213585"/>
    <lineage>
        <taxon>Archaea</taxon>
        <taxon>Methanobacteriati</taxon>
        <taxon>Methanobacteriota</taxon>
        <taxon>Stenosarchaea group</taxon>
        <taxon>Methanomicrobia</taxon>
        <taxon>Methanosarcinales</taxon>
        <taxon>Methanosarcinaceae</taxon>
        <taxon>Methanosarcina</taxon>
    </lineage>
</organism>
<dbReference type="Gene3D" id="1.20.1290.10">
    <property type="entry name" value="AhpD-like"/>
    <property type="match status" value="1"/>
</dbReference>
<evidence type="ECO:0000313" key="3">
    <source>
        <dbReference type="Proteomes" id="UP000033097"/>
    </source>
</evidence>
<evidence type="ECO:0000259" key="1">
    <source>
        <dbReference type="Pfam" id="PF02627"/>
    </source>
</evidence>
<dbReference type="PANTHER" id="PTHR33930:SF2">
    <property type="entry name" value="BLR3452 PROTEIN"/>
    <property type="match status" value="1"/>
</dbReference>
<dbReference type="InterPro" id="IPR003779">
    <property type="entry name" value="CMD-like"/>
</dbReference>
<dbReference type="KEGG" id="mmj:MSMAS_1795"/>
<reference evidence="2 3" key="1">
    <citation type="submission" date="2014-07" db="EMBL/GenBank/DDBJ databases">
        <title>Methanogenic archaea and the global carbon cycle.</title>
        <authorList>
            <person name="Henriksen J.R."/>
            <person name="Luke J."/>
            <person name="Reinhart S."/>
            <person name="Benedict M.N."/>
            <person name="Youngblut N.D."/>
            <person name="Metcalf M.E."/>
            <person name="Whitaker R.J."/>
            <person name="Metcalf W.W."/>
        </authorList>
    </citation>
    <scope>NUCLEOTIDE SEQUENCE [LARGE SCALE GENOMIC DNA]</scope>
    <source>
        <strain evidence="2 3">S-6</strain>
    </source>
</reference>
<dbReference type="STRING" id="213585.MSMAS_1795"/>
<dbReference type="GO" id="GO:0051920">
    <property type="term" value="F:peroxiredoxin activity"/>
    <property type="evidence" value="ECO:0007669"/>
    <property type="project" value="InterPro"/>
</dbReference>